<feature type="compositionally biased region" description="Low complexity" evidence="1">
    <location>
        <begin position="47"/>
        <end position="59"/>
    </location>
</feature>
<reference evidence="2" key="2">
    <citation type="submission" date="2023-06" db="EMBL/GenBank/DDBJ databases">
        <authorList>
            <consortium name="Lawrence Berkeley National Laboratory"/>
            <person name="Haridas S."/>
            <person name="Hensen N."/>
            <person name="Bonometti L."/>
            <person name="Westerberg I."/>
            <person name="Brannstrom I.O."/>
            <person name="Guillou S."/>
            <person name="Cros-Aarteil S."/>
            <person name="Calhoun S."/>
            <person name="Kuo A."/>
            <person name="Mondo S."/>
            <person name="Pangilinan J."/>
            <person name="Riley R."/>
            <person name="Labutti K."/>
            <person name="Andreopoulos B."/>
            <person name="Lipzen A."/>
            <person name="Chen C."/>
            <person name="Yanf M."/>
            <person name="Daum C."/>
            <person name="Ng V."/>
            <person name="Clum A."/>
            <person name="Steindorff A."/>
            <person name="Ohm R."/>
            <person name="Martin F."/>
            <person name="Silar P."/>
            <person name="Natvig D."/>
            <person name="Lalanne C."/>
            <person name="Gautier V."/>
            <person name="Ament-Velasquez S.L."/>
            <person name="Kruys A."/>
            <person name="Hutchinson M.I."/>
            <person name="Powell A.J."/>
            <person name="Barry K."/>
            <person name="Miller A.N."/>
            <person name="Grigoriev I.V."/>
            <person name="Debuchy R."/>
            <person name="Gladieux P."/>
            <person name="Thoren M.H."/>
            <person name="Johannesson H."/>
        </authorList>
    </citation>
    <scope>NUCLEOTIDE SEQUENCE</scope>
    <source>
        <strain evidence="2">CBS 118394</strain>
    </source>
</reference>
<organism evidence="2 3">
    <name type="scientific">Apodospora peruviana</name>
    <dbReference type="NCBI Taxonomy" id="516989"/>
    <lineage>
        <taxon>Eukaryota</taxon>
        <taxon>Fungi</taxon>
        <taxon>Dikarya</taxon>
        <taxon>Ascomycota</taxon>
        <taxon>Pezizomycotina</taxon>
        <taxon>Sordariomycetes</taxon>
        <taxon>Sordariomycetidae</taxon>
        <taxon>Sordariales</taxon>
        <taxon>Lasiosphaeriaceae</taxon>
        <taxon>Apodospora</taxon>
    </lineage>
</organism>
<gene>
    <name evidence="2" type="ORF">B0H66DRAFT_322455</name>
</gene>
<feature type="compositionally biased region" description="Polar residues" evidence="1">
    <location>
        <begin position="60"/>
        <end position="69"/>
    </location>
</feature>
<feature type="compositionally biased region" description="Basic and acidic residues" evidence="1">
    <location>
        <begin position="116"/>
        <end position="125"/>
    </location>
</feature>
<feature type="region of interest" description="Disordered" evidence="1">
    <location>
        <begin position="210"/>
        <end position="236"/>
    </location>
</feature>
<feature type="region of interest" description="Disordered" evidence="1">
    <location>
        <begin position="93"/>
        <end position="197"/>
    </location>
</feature>
<reference evidence="2" key="1">
    <citation type="journal article" date="2023" name="Mol. Phylogenet. Evol.">
        <title>Genome-scale phylogeny and comparative genomics of the fungal order Sordariales.</title>
        <authorList>
            <person name="Hensen N."/>
            <person name="Bonometti L."/>
            <person name="Westerberg I."/>
            <person name="Brannstrom I.O."/>
            <person name="Guillou S."/>
            <person name="Cros-Aarteil S."/>
            <person name="Calhoun S."/>
            <person name="Haridas S."/>
            <person name="Kuo A."/>
            <person name="Mondo S."/>
            <person name="Pangilinan J."/>
            <person name="Riley R."/>
            <person name="LaButti K."/>
            <person name="Andreopoulos B."/>
            <person name="Lipzen A."/>
            <person name="Chen C."/>
            <person name="Yan M."/>
            <person name="Daum C."/>
            <person name="Ng V."/>
            <person name="Clum A."/>
            <person name="Steindorff A."/>
            <person name="Ohm R.A."/>
            <person name="Martin F."/>
            <person name="Silar P."/>
            <person name="Natvig D.O."/>
            <person name="Lalanne C."/>
            <person name="Gautier V."/>
            <person name="Ament-Velasquez S.L."/>
            <person name="Kruys A."/>
            <person name="Hutchinson M.I."/>
            <person name="Powell A.J."/>
            <person name="Barry K."/>
            <person name="Miller A.N."/>
            <person name="Grigoriev I.V."/>
            <person name="Debuchy R."/>
            <person name="Gladieux P."/>
            <person name="Hiltunen Thoren M."/>
            <person name="Johannesson H."/>
        </authorList>
    </citation>
    <scope>NUCLEOTIDE SEQUENCE</scope>
    <source>
        <strain evidence="2">CBS 118394</strain>
    </source>
</reference>
<sequence length="350" mass="38555">MLRLRPNVISLTMAEVKEVENRRRFHKYLRMDDTITKHNQSDKLLPVPAATTSAPSTVAGQASTTTTRASRYEKRSVSATSSYAGLLAAYPSNRSSSLTSETGAAERGPMFPSPPDSRRMWEAPPRRHINNGPETGSDGHRDGRTPGGHRVPSSHTPRRVTPVERPANPTPEQWNDDSPNTLLAPDTLPHDHRRDGNRETGVVFIPRRFQAAPLQRNSPPEEENYSPSPSPPIRLPRTPHHALNFRIYDDSLPASSQPRTPQNLPEARHQSRLLRGSYTVPTAGGGHFPHLPITTPTTTGRLRRGIRLGGGRRRNASPPGLQTPGFMGLYGGIENTDDSVLFQEASGELE</sequence>
<feature type="compositionally biased region" description="Polar residues" evidence="1">
    <location>
        <begin position="93"/>
        <end position="102"/>
    </location>
</feature>
<keyword evidence="3" id="KW-1185">Reference proteome</keyword>
<protein>
    <submittedName>
        <fullName evidence="2">Uncharacterized protein</fullName>
    </submittedName>
</protein>
<feature type="compositionally biased region" description="Polar residues" evidence="1">
    <location>
        <begin position="170"/>
        <end position="181"/>
    </location>
</feature>
<dbReference type="AlphaFoldDB" id="A0AAE0M0U6"/>
<proteinExistence type="predicted"/>
<dbReference type="Proteomes" id="UP001283341">
    <property type="component" value="Unassembled WGS sequence"/>
</dbReference>
<feature type="compositionally biased region" description="Basic and acidic residues" evidence="1">
    <location>
        <begin position="188"/>
        <end position="197"/>
    </location>
</feature>
<name>A0AAE0M0U6_9PEZI</name>
<evidence type="ECO:0000313" key="3">
    <source>
        <dbReference type="Proteomes" id="UP001283341"/>
    </source>
</evidence>
<evidence type="ECO:0000313" key="2">
    <source>
        <dbReference type="EMBL" id="KAK3314795.1"/>
    </source>
</evidence>
<evidence type="ECO:0000256" key="1">
    <source>
        <dbReference type="SAM" id="MobiDB-lite"/>
    </source>
</evidence>
<dbReference type="EMBL" id="JAUEDM010000006">
    <property type="protein sequence ID" value="KAK3314795.1"/>
    <property type="molecule type" value="Genomic_DNA"/>
</dbReference>
<comment type="caution">
    <text evidence="2">The sequence shown here is derived from an EMBL/GenBank/DDBJ whole genome shotgun (WGS) entry which is preliminary data.</text>
</comment>
<feature type="region of interest" description="Disordered" evidence="1">
    <location>
        <begin position="282"/>
        <end position="302"/>
    </location>
</feature>
<feature type="region of interest" description="Disordered" evidence="1">
    <location>
        <begin position="47"/>
        <end position="78"/>
    </location>
</feature>
<accession>A0AAE0M0U6</accession>